<evidence type="ECO:0008006" key="4">
    <source>
        <dbReference type="Google" id="ProtNLM"/>
    </source>
</evidence>
<keyword evidence="1" id="KW-1133">Transmembrane helix</keyword>
<dbReference type="Pfam" id="PF05751">
    <property type="entry name" value="FixH"/>
    <property type="match status" value="1"/>
</dbReference>
<evidence type="ECO:0000256" key="1">
    <source>
        <dbReference type="SAM" id="Phobius"/>
    </source>
</evidence>
<dbReference type="AlphaFoldDB" id="A0A1H6TFQ5"/>
<keyword evidence="1" id="KW-0812">Transmembrane</keyword>
<dbReference type="OrthoDB" id="5295180at2"/>
<reference evidence="3" key="1">
    <citation type="submission" date="2016-10" db="EMBL/GenBank/DDBJ databases">
        <authorList>
            <person name="Varghese N."/>
            <person name="Submissions S."/>
        </authorList>
    </citation>
    <scope>NUCLEOTIDE SEQUENCE [LARGE SCALE GENOMIC DNA]</scope>
    <source>
        <strain evidence="3">DSM 7165</strain>
    </source>
</reference>
<keyword evidence="3" id="KW-1185">Reference proteome</keyword>
<dbReference type="InterPro" id="IPR008620">
    <property type="entry name" value="FixH"/>
</dbReference>
<dbReference type="Proteomes" id="UP000242999">
    <property type="component" value="Unassembled WGS sequence"/>
</dbReference>
<evidence type="ECO:0000313" key="2">
    <source>
        <dbReference type="EMBL" id="SEI78858.1"/>
    </source>
</evidence>
<organism evidence="2 3">
    <name type="scientific">Allopseudospirillum japonicum</name>
    <dbReference type="NCBI Taxonomy" id="64971"/>
    <lineage>
        <taxon>Bacteria</taxon>
        <taxon>Pseudomonadati</taxon>
        <taxon>Pseudomonadota</taxon>
        <taxon>Gammaproteobacteria</taxon>
        <taxon>Oceanospirillales</taxon>
        <taxon>Oceanospirillaceae</taxon>
        <taxon>Allopseudospirillum</taxon>
    </lineage>
</organism>
<dbReference type="RefSeq" id="WP_093311077.1">
    <property type="nucleotide sequence ID" value="NZ_FNYH01000010.1"/>
</dbReference>
<gene>
    <name evidence="2" type="ORF">SAMN05421831_11060</name>
</gene>
<accession>A0A1H6TFQ5</accession>
<protein>
    <recommendedName>
        <fullName evidence="4">Nitrogen fixation protein FixH</fullName>
    </recommendedName>
</protein>
<evidence type="ECO:0000313" key="3">
    <source>
        <dbReference type="Proteomes" id="UP000242999"/>
    </source>
</evidence>
<keyword evidence="1" id="KW-0472">Membrane</keyword>
<dbReference type="EMBL" id="FNYH01000010">
    <property type="protein sequence ID" value="SEI78858.1"/>
    <property type="molecule type" value="Genomic_DNA"/>
</dbReference>
<name>A0A1H6TFQ5_9GAMM</name>
<dbReference type="STRING" id="64971.SAMN05421831_11060"/>
<feature type="transmembrane region" description="Helical" evidence="1">
    <location>
        <begin position="12"/>
        <end position="37"/>
    </location>
</feature>
<proteinExistence type="predicted"/>
<sequence length="165" mass="18926">MNTPPWYKQFWPWLILAPLIVSVLVGTTMLIMSIRYFDGTVRDDYYKSGLAINQELEKDVIAQQLELKASLRFDSLTGDVVLDLQGQLEQMPTTLKLALEFPTRADRDLEITLNHQNGSRYVGALADRLNNRWYIQLQPPSEQWRLQGVVRFPSEDAVILSASTQ</sequence>